<evidence type="ECO:0000313" key="3">
    <source>
        <dbReference type="Proteomes" id="UP001197247"/>
    </source>
</evidence>
<keyword evidence="3" id="KW-1185">Reference proteome</keyword>
<proteinExistence type="predicted"/>
<evidence type="ECO:0000256" key="1">
    <source>
        <dbReference type="SAM" id="Phobius"/>
    </source>
</evidence>
<organism evidence="2 3">
    <name type="scientific">Kineosporia corallincola</name>
    <dbReference type="NCBI Taxonomy" id="2835133"/>
    <lineage>
        <taxon>Bacteria</taxon>
        <taxon>Bacillati</taxon>
        <taxon>Actinomycetota</taxon>
        <taxon>Actinomycetes</taxon>
        <taxon>Kineosporiales</taxon>
        <taxon>Kineosporiaceae</taxon>
        <taxon>Kineosporia</taxon>
    </lineage>
</organism>
<evidence type="ECO:0000313" key="2">
    <source>
        <dbReference type="EMBL" id="MBT0773391.1"/>
    </source>
</evidence>
<keyword evidence="1" id="KW-0812">Transmembrane</keyword>
<keyword evidence="1" id="KW-0472">Membrane</keyword>
<sequence length="153" mass="16013">MTQRVRTAFAVIAGLVVVGCCAGLVVMIERGHDPAQTASVVQGYVAPIAVAVSLLGALATWWLSQRQGVAAPGALDAAAGQLRGRLRQAWRREARARGIELPAPVTVRWRWADGDLAGPREEIAVPAPPGLRPVTLGSPGVLLDEGSVTSLHD</sequence>
<feature type="transmembrane region" description="Helical" evidence="1">
    <location>
        <begin position="7"/>
        <end position="28"/>
    </location>
</feature>
<dbReference type="RefSeq" id="WP_214159933.1">
    <property type="nucleotide sequence ID" value="NZ_JAHBAY010000017.1"/>
</dbReference>
<name>A0ABS5TRG9_9ACTN</name>
<gene>
    <name evidence="2" type="ORF">KIH74_30880</name>
</gene>
<dbReference type="Proteomes" id="UP001197247">
    <property type="component" value="Unassembled WGS sequence"/>
</dbReference>
<dbReference type="PROSITE" id="PS51257">
    <property type="entry name" value="PROKAR_LIPOPROTEIN"/>
    <property type="match status" value="1"/>
</dbReference>
<keyword evidence="1" id="KW-1133">Transmembrane helix</keyword>
<reference evidence="2 3" key="1">
    <citation type="submission" date="2021-05" db="EMBL/GenBank/DDBJ databases">
        <title>Kineosporia and Streptomyces sp. nov. two new marine actinobacteria isolated from Coral.</title>
        <authorList>
            <person name="Buangrab K."/>
            <person name="Sutthacheep M."/>
            <person name="Yeemin T."/>
            <person name="Harunari E."/>
            <person name="Igarashi Y."/>
            <person name="Kanchanasin P."/>
            <person name="Tanasupawat S."/>
            <person name="Phongsopitanun W."/>
        </authorList>
    </citation>
    <scope>NUCLEOTIDE SEQUENCE [LARGE SCALE GENOMIC DNA]</scope>
    <source>
        <strain evidence="2 3">J2-2</strain>
    </source>
</reference>
<protein>
    <submittedName>
        <fullName evidence="2">Uncharacterized protein</fullName>
    </submittedName>
</protein>
<comment type="caution">
    <text evidence="2">The sequence shown here is derived from an EMBL/GenBank/DDBJ whole genome shotgun (WGS) entry which is preliminary data.</text>
</comment>
<feature type="transmembrane region" description="Helical" evidence="1">
    <location>
        <begin position="40"/>
        <end position="63"/>
    </location>
</feature>
<dbReference type="EMBL" id="JAHBAY010000017">
    <property type="protein sequence ID" value="MBT0773391.1"/>
    <property type="molecule type" value="Genomic_DNA"/>
</dbReference>
<accession>A0ABS5TRG9</accession>